<feature type="domain" description="Glucose-methanol-choline oxidoreductase C-terminal" evidence="7">
    <location>
        <begin position="435"/>
        <end position="488"/>
    </location>
</feature>
<organism evidence="8 9">
    <name type="scientific">Roseibacillus persicicus</name>
    <dbReference type="NCBI Taxonomy" id="454148"/>
    <lineage>
        <taxon>Bacteria</taxon>
        <taxon>Pseudomonadati</taxon>
        <taxon>Verrucomicrobiota</taxon>
        <taxon>Verrucomicrobiia</taxon>
        <taxon>Verrucomicrobiales</taxon>
        <taxon>Verrucomicrobiaceae</taxon>
        <taxon>Roseibacillus</taxon>
    </lineage>
</organism>
<dbReference type="AlphaFoldDB" id="A0A918TF85"/>
<accession>A0A918TF85</accession>
<keyword evidence="5" id="KW-0560">Oxidoreductase</keyword>
<keyword evidence="9" id="KW-1185">Reference proteome</keyword>
<evidence type="ECO:0000313" key="8">
    <source>
        <dbReference type="EMBL" id="GHC45755.1"/>
    </source>
</evidence>
<comment type="similarity">
    <text evidence="2">Belongs to the GMC oxidoreductase family.</text>
</comment>
<keyword evidence="3" id="KW-0285">Flavoprotein</keyword>
<dbReference type="InterPro" id="IPR000172">
    <property type="entry name" value="GMC_OxRdtase_N"/>
</dbReference>
<evidence type="ECO:0000256" key="2">
    <source>
        <dbReference type="ARBA" id="ARBA00010790"/>
    </source>
</evidence>
<dbReference type="InterPro" id="IPR051473">
    <property type="entry name" value="P2Ox-like"/>
</dbReference>
<evidence type="ECO:0000256" key="1">
    <source>
        <dbReference type="ARBA" id="ARBA00001974"/>
    </source>
</evidence>
<dbReference type="PANTHER" id="PTHR42784:SF1">
    <property type="entry name" value="PYRANOSE 2-OXIDASE"/>
    <property type="match status" value="1"/>
</dbReference>
<dbReference type="GO" id="GO:0050660">
    <property type="term" value="F:flavin adenine dinucleotide binding"/>
    <property type="evidence" value="ECO:0007669"/>
    <property type="project" value="InterPro"/>
</dbReference>
<dbReference type="Proteomes" id="UP000644507">
    <property type="component" value="Unassembled WGS sequence"/>
</dbReference>
<dbReference type="EMBL" id="BMXI01000003">
    <property type="protein sequence ID" value="GHC45755.1"/>
    <property type="molecule type" value="Genomic_DNA"/>
</dbReference>
<reference evidence="8" key="2">
    <citation type="submission" date="2020-09" db="EMBL/GenBank/DDBJ databases">
        <authorList>
            <person name="Sun Q."/>
            <person name="Kim S."/>
        </authorList>
    </citation>
    <scope>NUCLEOTIDE SEQUENCE</scope>
    <source>
        <strain evidence="8">KCTC 12988</strain>
    </source>
</reference>
<evidence type="ECO:0000256" key="5">
    <source>
        <dbReference type="ARBA" id="ARBA00023002"/>
    </source>
</evidence>
<dbReference type="GO" id="GO:0016614">
    <property type="term" value="F:oxidoreductase activity, acting on CH-OH group of donors"/>
    <property type="evidence" value="ECO:0007669"/>
    <property type="project" value="InterPro"/>
</dbReference>
<sequence>MKEIEFLVIGSGPGGTSAALKLVAAGRQVLMIEQGDFLPKEKENRDSREVYGETRYRTQERWRDQEGETFQPWMHFHVGGNAKLYGSAHFRFRKADFEELEYPDGLSPAWPLAYEDYASYYDEAEKLYRVHGERAADDSEPTDRAYPYPAIGDERDIALLREGLGAVGVSTFPLPLGVDPEGESEGWKTDLAHFDAYPDPSLSKADPEAVALESLRKGSFELQTRTKALRFLRDGRRVVGLEVEREGRKEILRAQNYICSAGAIQSARLFLQSEDDGHFANSSGQVGRNYMAHLCSTAVATFEETMTSDFAKTFGTNHWYQPDRGGCLAGSIQTQGKWDATQYELEEWTRDVEFGPEGLAKQGLEFFFMTEDLPKAENRVLLDGKDGLRLHRVLTNKSLHEKLVREFGEKLRGLPEGSLTLRRYRSRMMPLAWCTHQCGTLRFGDDPVNSVLDRNCRTHDLENLWVLDGSFFPSSSALNPTLTIVANALRVGAQLANQ</sequence>
<comment type="cofactor">
    <cofactor evidence="1">
        <name>FAD</name>
        <dbReference type="ChEBI" id="CHEBI:57692"/>
    </cofactor>
</comment>
<dbReference type="RefSeq" id="WP_189567731.1">
    <property type="nucleotide sequence ID" value="NZ_BMXI01000003.1"/>
</dbReference>
<dbReference type="InterPro" id="IPR007867">
    <property type="entry name" value="GMC_OxRtase_C"/>
</dbReference>
<dbReference type="Pfam" id="PF00732">
    <property type="entry name" value="GMC_oxred_N"/>
    <property type="match status" value="1"/>
</dbReference>
<evidence type="ECO:0000256" key="3">
    <source>
        <dbReference type="ARBA" id="ARBA00022630"/>
    </source>
</evidence>
<evidence type="ECO:0000259" key="6">
    <source>
        <dbReference type="Pfam" id="PF00732"/>
    </source>
</evidence>
<gene>
    <name evidence="8" type="ORF">GCM10007100_08960</name>
</gene>
<keyword evidence="4" id="KW-0274">FAD</keyword>
<dbReference type="SUPFAM" id="SSF51905">
    <property type="entry name" value="FAD/NAD(P)-binding domain"/>
    <property type="match status" value="1"/>
</dbReference>
<protein>
    <submittedName>
        <fullName evidence="8">GMC family oxidoreductase</fullName>
    </submittedName>
</protein>
<dbReference type="Pfam" id="PF05199">
    <property type="entry name" value="GMC_oxred_C"/>
    <property type="match status" value="1"/>
</dbReference>
<proteinExistence type="inferred from homology"/>
<feature type="domain" description="Glucose-methanol-choline oxidoreductase N-terminal" evidence="6">
    <location>
        <begin position="213"/>
        <end position="295"/>
    </location>
</feature>
<evidence type="ECO:0000313" key="9">
    <source>
        <dbReference type="Proteomes" id="UP000644507"/>
    </source>
</evidence>
<dbReference type="PANTHER" id="PTHR42784">
    <property type="entry name" value="PYRANOSE 2-OXIDASE"/>
    <property type="match status" value="1"/>
</dbReference>
<evidence type="ECO:0000256" key="4">
    <source>
        <dbReference type="ARBA" id="ARBA00022827"/>
    </source>
</evidence>
<reference evidence="8" key="1">
    <citation type="journal article" date="2014" name="Int. J. Syst. Evol. Microbiol.">
        <title>Complete genome sequence of Corynebacterium casei LMG S-19264T (=DSM 44701T), isolated from a smear-ripened cheese.</title>
        <authorList>
            <consortium name="US DOE Joint Genome Institute (JGI-PGF)"/>
            <person name="Walter F."/>
            <person name="Albersmeier A."/>
            <person name="Kalinowski J."/>
            <person name="Ruckert C."/>
        </authorList>
    </citation>
    <scope>NUCLEOTIDE SEQUENCE</scope>
    <source>
        <strain evidence="8">KCTC 12988</strain>
    </source>
</reference>
<name>A0A918TF85_9BACT</name>
<dbReference type="Gene3D" id="3.50.50.60">
    <property type="entry name" value="FAD/NAD(P)-binding domain"/>
    <property type="match status" value="2"/>
</dbReference>
<evidence type="ECO:0000259" key="7">
    <source>
        <dbReference type="Pfam" id="PF05199"/>
    </source>
</evidence>
<dbReference type="InterPro" id="IPR036188">
    <property type="entry name" value="FAD/NAD-bd_sf"/>
</dbReference>
<comment type="caution">
    <text evidence="8">The sequence shown here is derived from an EMBL/GenBank/DDBJ whole genome shotgun (WGS) entry which is preliminary data.</text>
</comment>